<evidence type="ECO:0000259" key="2">
    <source>
        <dbReference type="SMART" id="SM00829"/>
    </source>
</evidence>
<dbReference type="FunFam" id="3.40.50.720:FF:000121">
    <property type="entry name" value="Prostaglandin reductase 2"/>
    <property type="match status" value="1"/>
</dbReference>
<dbReference type="KEGG" id="caul:KCG34_06200"/>
<dbReference type="CDD" id="cd05288">
    <property type="entry name" value="PGDH"/>
    <property type="match status" value="1"/>
</dbReference>
<dbReference type="SMART" id="SM00829">
    <property type="entry name" value="PKS_ER"/>
    <property type="match status" value="1"/>
</dbReference>
<name>A0A975G2M7_9CAUL</name>
<gene>
    <name evidence="3" type="ORF">KCG34_06200</name>
</gene>
<dbReference type="Gene3D" id="3.90.180.10">
    <property type="entry name" value="Medium-chain alcohol dehydrogenases, catalytic domain"/>
    <property type="match status" value="1"/>
</dbReference>
<dbReference type="InterPro" id="IPR036291">
    <property type="entry name" value="NAD(P)-bd_dom_sf"/>
</dbReference>
<dbReference type="PANTHER" id="PTHR43205">
    <property type="entry name" value="PROSTAGLANDIN REDUCTASE"/>
    <property type="match status" value="1"/>
</dbReference>
<dbReference type="AlphaFoldDB" id="A0A975G2M7"/>
<dbReference type="GO" id="GO:0016628">
    <property type="term" value="F:oxidoreductase activity, acting on the CH-CH group of donors, NAD or NADP as acceptor"/>
    <property type="evidence" value="ECO:0007669"/>
    <property type="project" value="InterPro"/>
</dbReference>
<dbReference type="InterPro" id="IPR041694">
    <property type="entry name" value="ADH_N_2"/>
</dbReference>
<proteinExistence type="predicted"/>
<feature type="domain" description="Enoyl reductase (ER)" evidence="2">
    <location>
        <begin position="19"/>
        <end position="330"/>
    </location>
</feature>
<dbReference type="Proteomes" id="UP000676409">
    <property type="component" value="Chromosome"/>
</dbReference>
<dbReference type="SUPFAM" id="SSF50129">
    <property type="entry name" value="GroES-like"/>
    <property type="match status" value="1"/>
</dbReference>
<evidence type="ECO:0000256" key="1">
    <source>
        <dbReference type="ARBA" id="ARBA00023002"/>
    </source>
</evidence>
<dbReference type="Gene3D" id="3.40.50.720">
    <property type="entry name" value="NAD(P)-binding Rossmann-like Domain"/>
    <property type="match status" value="1"/>
</dbReference>
<keyword evidence="4" id="KW-1185">Reference proteome</keyword>
<dbReference type="InterPro" id="IPR045010">
    <property type="entry name" value="MDR_fam"/>
</dbReference>
<dbReference type="InterPro" id="IPR013149">
    <property type="entry name" value="ADH-like_C"/>
</dbReference>
<protein>
    <submittedName>
        <fullName evidence="3">NADP-dependent oxidoreductase</fullName>
    </submittedName>
</protein>
<dbReference type="RefSeq" id="WP_211939521.1">
    <property type="nucleotide sequence ID" value="NZ_CP073078.1"/>
</dbReference>
<evidence type="ECO:0000313" key="4">
    <source>
        <dbReference type="Proteomes" id="UP000676409"/>
    </source>
</evidence>
<dbReference type="Pfam" id="PF16884">
    <property type="entry name" value="ADH_N_2"/>
    <property type="match status" value="1"/>
</dbReference>
<organism evidence="3 4">
    <name type="scientific">Phenylobacterium montanum</name>
    <dbReference type="NCBI Taxonomy" id="2823693"/>
    <lineage>
        <taxon>Bacteria</taxon>
        <taxon>Pseudomonadati</taxon>
        <taxon>Pseudomonadota</taxon>
        <taxon>Alphaproteobacteria</taxon>
        <taxon>Caulobacterales</taxon>
        <taxon>Caulobacteraceae</taxon>
        <taxon>Phenylobacterium</taxon>
    </lineage>
</organism>
<dbReference type="Pfam" id="PF00107">
    <property type="entry name" value="ADH_zinc_N"/>
    <property type="match status" value="1"/>
</dbReference>
<sequence length="333" mass="34615">MGEINRQIQLVASPQGKLGLEHFKLVEGAMPTIGEGQVLLRTRLLSLDAANRAWMQGATYRSAVEAGQVMAGGAVAEVVQSTAAGFAPGDLVFADTGWQDFSALPATGLQKLAPMEPMSHLLSVYGVAGLTAYFGLLECGQPKAGETVVVSAAAGSVGSLVGQIAKIKGCRVVGIAGGADKCAYLTGELGFDAAIDYKATPVGKALREACPGGIDVYFDNVGGDIFEACLFNMKLHGRIACCGAVSQYDGAPPPHGPRGVPGLIVVRRLTLRGFIVSDFYDQQSKALGDLKGWVESGQLKVPEDIIQGLENTPAALIGLLAGQNVGKRMVRVS</sequence>
<dbReference type="EMBL" id="CP073078">
    <property type="protein sequence ID" value="QUD89469.1"/>
    <property type="molecule type" value="Genomic_DNA"/>
</dbReference>
<dbReference type="InterPro" id="IPR011032">
    <property type="entry name" value="GroES-like_sf"/>
</dbReference>
<accession>A0A975G2M7</accession>
<evidence type="ECO:0000313" key="3">
    <source>
        <dbReference type="EMBL" id="QUD89469.1"/>
    </source>
</evidence>
<dbReference type="SUPFAM" id="SSF51735">
    <property type="entry name" value="NAD(P)-binding Rossmann-fold domains"/>
    <property type="match status" value="1"/>
</dbReference>
<reference evidence="3" key="1">
    <citation type="submission" date="2021-04" db="EMBL/GenBank/DDBJ databases">
        <title>The complete genome sequence of Caulobacter sp. S6.</title>
        <authorList>
            <person name="Tang Y."/>
            <person name="Ouyang W."/>
            <person name="Liu Q."/>
            <person name="Huang B."/>
            <person name="Guo Z."/>
            <person name="Lei P."/>
        </authorList>
    </citation>
    <scope>NUCLEOTIDE SEQUENCE</scope>
    <source>
        <strain evidence="3">S6</strain>
    </source>
</reference>
<dbReference type="PANTHER" id="PTHR43205:SF7">
    <property type="entry name" value="PROSTAGLANDIN REDUCTASE 1"/>
    <property type="match status" value="1"/>
</dbReference>
<keyword evidence="1" id="KW-0560">Oxidoreductase</keyword>
<dbReference type="InterPro" id="IPR020843">
    <property type="entry name" value="ER"/>
</dbReference>